<protein>
    <recommendedName>
        <fullName evidence="3">ferroxidase</fullName>
        <ecNumber evidence="3">1.16.3.1</ecNumber>
    </recommendedName>
</protein>
<proteinExistence type="inferred from homology"/>
<dbReference type="PANTHER" id="PTHR16821">
    <property type="entry name" value="FRATAXIN"/>
    <property type="match status" value="1"/>
</dbReference>
<dbReference type="SUPFAM" id="SSF55387">
    <property type="entry name" value="Frataxin/Nqo15-like"/>
    <property type="match status" value="1"/>
</dbReference>
<dbReference type="InterPro" id="IPR002908">
    <property type="entry name" value="Frataxin/CyaY"/>
</dbReference>
<comment type="similarity">
    <text evidence="2">Belongs to the frataxin family.</text>
</comment>
<dbReference type="PRINTS" id="PR00904">
    <property type="entry name" value="FRATAXIN"/>
</dbReference>
<dbReference type="GO" id="GO:0006879">
    <property type="term" value="P:intracellular iron ion homeostasis"/>
    <property type="evidence" value="ECO:0007669"/>
    <property type="project" value="UniProtKB-KW"/>
</dbReference>
<dbReference type="InterPro" id="IPR036524">
    <property type="entry name" value="Frataxin/CyaY_sf"/>
</dbReference>
<evidence type="ECO:0000313" key="14">
    <source>
        <dbReference type="EMBL" id="KAK7503601.1"/>
    </source>
</evidence>
<keyword evidence="15" id="KW-1185">Reference proteome</keyword>
<keyword evidence="12" id="KW-0350">Heme biosynthesis</keyword>
<evidence type="ECO:0000256" key="12">
    <source>
        <dbReference type="ARBA" id="ARBA00023133"/>
    </source>
</evidence>
<dbReference type="GO" id="GO:0006783">
    <property type="term" value="P:heme biosynthetic process"/>
    <property type="evidence" value="ECO:0007669"/>
    <property type="project" value="UniProtKB-KW"/>
</dbReference>
<dbReference type="Pfam" id="PF01491">
    <property type="entry name" value="Frataxin_Cyay"/>
    <property type="match status" value="1"/>
</dbReference>
<dbReference type="CDD" id="cd00503">
    <property type="entry name" value="Frataxin"/>
    <property type="match status" value="1"/>
</dbReference>
<keyword evidence="10" id="KW-0406">Ion transport</keyword>
<dbReference type="EC" id="1.16.3.1" evidence="3"/>
<keyword evidence="8" id="KW-0560">Oxidoreductase</keyword>
<comment type="catalytic activity">
    <reaction evidence="13">
        <text>4 Fe(2+) + O2 + 4 H(+) = 4 Fe(3+) + 2 H2O</text>
        <dbReference type="Rhea" id="RHEA:11148"/>
        <dbReference type="ChEBI" id="CHEBI:15377"/>
        <dbReference type="ChEBI" id="CHEBI:15378"/>
        <dbReference type="ChEBI" id="CHEBI:15379"/>
        <dbReference type="ChEBI" id="CHEBI:29033"/>
        <dbReference type="ChEBI" id="CHEBI:29034"/>
        <dbReference type="EC" id="1.16.3.1"/>
    </reaction>
</comment>
<dbReference type="EMBL" id="JACVVK020000019">
    <property type="protein sequence ID" value="KAK7503601.1"/>
    <property type="molecule type" value="Genomic_DNA"/>
</dbReference>
<evidence type="ECO:0000256" key="8">
    <source>
        <dbReference type="ARBA" id="ARBA00023002"/>
    </source>
</evidence>
<gene>
    <name evidence="14" type="ORF">BaRGS_00005140</name>
</gene>
<keyword evidence="9" id="KW-0408">Iron</keyword>
<comment type="caution">
    <text evidence="14">The sequence shown here is derived from an EMBL/GenBank/DDBJ whole genome shotgun (WGS) entry which is preliminary data.</text>
</comment>
<evidence type="ECO:0000256" key="2">
    <source>
        <dbReference type="ARBA" id="ARBA00008183"/>
    </source>
</evidence>
<evidence type="ECO:0000256" key="7">
    <source>
        <dbReference type="ARBA" id="ARBA00022946"/>
    </source>
</evidence>
<keyword evidence="4" id="KW-0409">Iron storage</keyword>
<dbReference type="InterPro" id="IPR020895">
    <property type="entry name" value="Frataxin_CS"/>
</dbReference>
<keyword evidence="5" id="KW-0813">Transport</keyword>
<dbReference type="Gene3D" id="3.30.920.10">
    <property type="entry name" value="Frataxin/CyaY"/>
    <property type="match status" value="1"/>
</dbReference>
<organism evidence="14 15">
    <name type="scientific">Batillaria attramentaria</name>
    <dbReference type="NCBI Taxonomy" id="370345"/>
    <lineage>
        <taxon>Eukaryota</taxon>
        <taxon>Metazoa</taxon>
        <taxon>Spiralia</taxon>
        <taxon>Lophotrochozoa</taxon>
        <taxon>Mollusca</taxon>
        <taxon>Gastropoda</taxon>
        <taxon>Caenogastropoda</taxon>
        <taxon>Sorbeoconcha</taxon>
        <taxon>Cerithioidea</taxon>
        <taxon>Batillariidae</taxon>
        <taxon>Batillaria</taxon>
    </lineage>
</organism>
<dbReference type="PANTHER" id="PTHR16821:SF2">
    <property type="entry name" value="FRATAXIN, MITOCHONDRIAL"/>
    <property type="match status" value="1"/>
</dbReference>
<evidence type="ECO:0000256" key="1">
    <source>
        <dbReference type="ARBA" id="ARBA00004173"/>
    </source>
</evidence>
<reference evidence="14 15" key="1">
    <citation type="journal article" date="2023" name="Sci. Data">
        <title>Genome assembly of the Korean intertidal mud-creeper Batillaria attramentaria.</title>
        <authorList>
            <person name="Patra A.K."/>
            <person name="Ho P.T."/>
            <person name="Jun S."/>
            <person name="Lee S.J."/>
            <person name="Kim Y."/>
            <person name="Won Y.J."/>
        </authorList>
    </citation>
    <scope>NUCLEOTIDE SEQUENCE [LARGE SCALE GENOMIC DNA]</scope>
    <source>
        <strain evidence="14">Wonlab-2016</strain>
    </source>
</reference>
<name>A0ABD0LWR2_9CAEN</name>
<dbReference type="FunFam" id="3.30.920.10:FF:000002">
    <property type="entry name" value="Frataxin, mitochondrial"/>
    <property type="match status" value="1"/>
</dbReference>
<dbReference type="SMART" id="SM01219">
    <property type="entry name" value="Frataxin_Cyay"/>
    <property type="match status" value="1"/>
</dbReference>
<evidence type="ECO:0000256" key="13">
    <source>
        <dbReference type="ARBA" id="ARBA00047990"/>
    </source>
</evidence>
<evidence type="ECO:0000256" key="9">
    <source>
        <dbReference type="ARBA" id="ARBA00023004"/>
    </source>
</evidence>
<dbReference type="InterPro" id="IPR017789">
    <property type="entry name" value="Frataxin"/>
</dbReference>
<evidence type="ECO:0000256" key="5">
    <source>
        <dbReference type="ARBA" id="ARBA00022448"/>
    </source>
</evidence>
<sequence length="174" mass="19747">MLQKRVPPVLIPTMYKPQTELLWRKDHHRLASAQSLVPAAFLHTSSVRSRACADTHLTEAEFEHIVEDTLDSLAEYFEDLPESVRCPDDYDVTLSDGVLTLNLGRKLGTYVINKQTPNKQIWLSSPTSGPKRYDYRDKKWVYSRDGKGLHTLLEQELSEALQAPISLSACVSYS</sequence>
<dbReference type="GO" id="GO:0005739">
    <property type="term" value="C:mitochondrion"/>
    <property type="evidence" value="ECO:0007669"/>
    <property type="project" value="UniProtKB-SubCell"/>
</dbReference>
<comment type="subcellular location">
    <subcellularLocation>
        <location evidence="1">Mitochondrion</location>
    </subcellularLocation>
</comment>
<dbReference type="NCBIfam" id="TIGR03421">
    <property type="entry name" value="FeS_CyaY"/>
    <property type="match status" value="1"/>
</dbReference>
<dbReference type="NCBIfam" id="TIGR03422">
    <property type="entry name" value="mito_frataxin"/>
    <property type="match status" value="1"/>
</dbReference>
<keyword evidence="7" id="KW-0809">Transit peptide</keyword>
<evidence type="ECO:0000256" key="11">
    <source>
        <dbReference type="ARBA" id="ARBA00023128"/>
    </source>
</evidence>
<evidence type="ECO:0000256" key="4">
    <source>
        <dbReference type="ARBA" id="ARBA00022434"/>
    </source>
</evidence>
<keyword evidence="11" id="KW-0496">Mitochondrion</keyword>
<evidence type="ECO:0000313" key="15">
    <source>
        <dbReference type="Proteomes" id="UP001519460"/>
    </source>
</evidence>
<evidence type="ECO:0000256" key="10">
    <source>
        <dbReference type="ARBA" id="ARBA00023065"/>
    </source>
</evidence>
<dbReference type="GO" id="GO:0004322">
    <property type="term" value="F:ferroxidase activity"/>
    <property type="evidence" value="ECO:0007669"/>
    <property type="project" value="UniProtKB-EC"/>
</dbReference>
<dbReference type="PROSITE" id="PS01344">
    <property type="entry name" value="FRATAXIN_1"/>
    <property type="match status" value="1"/>
</dbReference>
<accession>A0ABD0LWR2</accession>
<dbReference type="AlphaFoldDB" id="A0ABD0LWR2"/>
<keyword evidence="6" id="KW-0410">Iron transport</keyword>
<dbReference type="PROSITE" id="PS50810">
    <property type="entry name" value="FRATAXIN_2"/>
    <property type="match status" value="1"/>
</dbReference>
<dbReference type="GO" id="GO:0006826">
    <property type="term" value="P:iron ion transport"/>
    <property type="evidence" value="ECO:0007669"/>
    <property type="project" value="UniProtKB-KW"/>
</dbReference>
<dbReference type="Proteomes" id="UP001519460">
    <property type="component" value="Unassembled WGS sequence"/>
</dbReference>
<evidence type="ECO:0000256" key="6">
    <source>
        <dbReference type="ARBA" id="ARBA00022496"/>
    </source>
</evidence>
<evidence type="ECO:0000256" key="3">
    <source>
        <dbReference type="ARBA" id="ARBA00013107"/>
    </source>
</evidence>